<dbReference type="EMBL" id="JSZA02000112">
    <property type="protein sequence ID" value="KHD05943.1"/>
    <property type="molecule type" value="Genomic_DNA"/>
</dbReference>
<evidence type="ECO:0000259" key="2">
    <source>
        <dbReference type="Pfam" id="PF11740"/>
    </source>
</evidence>
<name>A0A0A6P5D8_9GAMM</name>
<reference evidence="3 4" key="1">
    <citation type="journal article" date="2016" name="Front. Microbiol.">
        <title>Single-Cell (Meta-)Genomics of a Dimorphic Candidatus Thiomargarita nelsonii Reveals Genomic Plasticity.</title>
        <authorList>
            <person name="Flood B.E."/>
            <person name="Fliss P."/>
            <person name="Jones D.S."/>
            <person name="Dick G.J."/>
            <person name="Jain S."/>
            <person name="Kaster A.K."/>
            <person name="Winkel M."/>
            <person name="Mussmann M."/>
            <person name="Bailey J."/>
        </authorList>
    </citation>
    <scope>NUCLEOTIDE SEQUENCE [LARGE SCALE GENOMIC DNA]</scope>
    <source>
        <strain evidence="3">Hydrate Ridge</strain>
    </source>
</reference>
<comment type="caution">
    <text evidence="3">The sequence shown here is derived from an EMBL/GenBank/DDBJ whole genome shotgun (WGS) entry which is preliminary data.</text>
</comment>
<dbReference type="InterPro" id="IPR021104">
    <property type="entry name" value="KfrA_DNA-bd_N"/>
</dbReference>
<organism evidence="3 4">
    <name type="scientific">Candidatus Thiomargarita nelsonii</name>
    <dbReference type="NCBI Taxonomy" id="1003181"/>
    <lineage>
        <taxon>Bacteria</taxon>
        <taxon>Pseudomonadati</taxon>
        <taxon>Pseudomonadota</taxon>
        <taxon>Gammaproteobacteria</taxon>
        <taxon>Thiotrichales</taxon>
        <taxon>Thiotrichaceae</taxon>
        <taxon>Thiomargarita</taxon>
    </lineage>
</organism>
<dbReference type="Proteomes" id="UP000030428">
    <property type="component" value="Unassembled WGS sequence"/>
</dbReference>
<evidence type="ECO:0000313" key="4">
    <source>
        <dbReference type="Proteomes" id="UP000030428"/>
    </source>
</evidence>
<accession>A0A0A6P5D8</accession>
<evidence type="ECO:0000256" key="1">
    <source>
        <dbReference type="SAM" id="MobiDB-lite"/>
    </source>
</evidence>
<protein>
    <recommendedName>
        <fullName evidence="2">KfrA N-terminal DNA-binding domain-containing protein</fullName>
    </recommendedName>
</protein>
<proteinExistence type="predicted"/>
<feature type="domain" description="KfrA N-terminal DNA-binding" evidence="2">
    <location>
        <begin position="7"/>
        <end position="105"/>
    </location>
</feature>
<dbReference type="Pfam" id="PF11740">
    <property type="entry name" value="KfrA_N"/>
    <property type="match status" value="1"/>
</dbReference>
<dbReference type="AlphaFoldDB" id="A0A0A6P5D8"/>
<feature type="region of interest" description="Disordered" evidence="1">
    <location>
        <begin position="86"/>
        <end position="108"/>
    </location>
</feature>
<gene>
    <name evidence="3" type="ORF">PN36_23155</name>
</gene>
<sequence>MPKRILTYERVRQTVAQLHKEGLQPTSQRIIDRIGGGSFATLTAMRREYPEMFGRKTNPDNMTHKIDLLKLNIERLEALMQLRTMERDRERERRERAENRVKELEAGL</sequence>
<keyword evidence="4" id="KW-1185">Reference proteome</keyword>
<evidence type="ECO:0000313" key="3">
    <source>
        <dbReference type="EMBL" id="KHD05943.1"/>
    </source>
</evidence>